<accession>A0AAW8D964</accession>
<feature type="region of interest" description="Disordered" evidence="1">
    <location>
        <begin position="175"/>
        <end position="201"/>
    </location>
</feature>
<sequence length="219" mass="24350">MNLFETIAGHAAAMRLPLYAVTVSRVARRDDAALLSLHWHGFLRRTPLKIPGVDLPPRPVAQSMAHLDMSGERLDGLENALLEAAWQLGAWDLERVVRPAWWRLGVPATEVSEALRAFGYVNGDLDGDEPAQGDHTMAEAPDREEMLREAGRRGYVRWLFRPRKCGIWSAVHDGSDETLDSTGGRTLPCPVVAGPPRETEPQRTVYRLGRASGLQLRRS</sequence>
<dbReference type="Proteomes" id="UP001242045">
    <property type="component" value="Unassembled WGS sequence"/>
</dbReference>
<gene>
    <name evidence="2" type="ORF">J2W31_005461</name>
</gene>
<dbReference type="RefSeq" id="WP_307686683.1">
    <property type="nucleotide sequence ID" value="NZ_JAUSRD010000017.1"/>
</dbReference>
<proteinExistence type="predicted"/>
<evidence type="ECO:0008006" key="4">
    <source>
        <dbReference type="Google" id="ProtNLM"/>
    </source>
</evidence>
<reference evidence="2" key="1">
    <citation type="submission" date="2023-07" db="EMBL/GenBank/DDBJ databases">
        <title>Sorghum-associated microbial communities from plants grown in Nebraska, USA.</title>
        <authorList>
            <person name="Schachtman D."/>
        </authorList>
    </citation>
    <scope>NUCLEOTIDE SEQUENCE</scope>
    <source>
        <strain evidence="2">DS3754</strain>
    </source>
</reference>
<name>A0AAW8D964_9BURK</name>
<protein>
    <recommendedName>
        <fullName evidence="4">Diguanylate cyclase</fullName>
    </recommendedName>
</protein>
<evidence type="ECO:0000256" key="1">
    <source>
        <dbReference type="SAM" id="MobiDB-lite"/>
    </source>
</evidence>
<dbReference type="EMBL" id="JAUSRD010000017">
    <property type="protein sequence ID" value="MDP9896326.1"/>
    <property type="molecule type" value="Genomic_DNA"/>
</dbReference>
<comment type="caution">
    <text evidence="2">The sequence shown here is derived from an EMBL/GenBank/DDBJ whole genome shotgun (WGS) entry which is preliminary data.</text>
</comment>
<evidence type="ECO:0000313" key="3">
    <source>
        <dbReference type="Proteomes" id="UP001242045"/>
    </source>
</evidence>
<dbReference type="AlphaFoldDB" id="A0AAW8D964"/>
<evidence type="ECO:0000313" key="2">
    <source>
        <dbReference type="EMBL" id="MDP9896326.1"/>
    </source>
</evidence>
<organism evidence="2 3">
    <name type="scientific">Variovorax boronicumulans</name>
    <dbReference type="NCBI Taxonomy" id="436515"/>
    <lineage>
        <taxon>Bacteria</taxon>
        <taxon>Pseudomonadati</taxon>
        <taxon>Pseudomonadota</taxon>
        <taxon>Betaproteobacteria</taxon>
        <taxon>Burkholderiales</taxon>
        <taxon>Comamonadaceae</taxon>
        <taxon>Variovorax</taxon>
    </lineage>
</organism>